<organism evidence="2 3">
    <name type="scientific">Pendulispora rubella</name>
    <dbReference type="NCBI Taxonomy" id="2741070"/>
    <lineage>
        <taxon>Bacteria</taxon>
        <taxon>Pseudomonadati</taxon>
        <taxon>Myxococcota</taxon>
        <taxon>Myxococcia</taxon>
        <taxon>Myxococcales</taxon>
        <taxon>Sorangiineae</taxon>
        <taxon>Pendulisporaceae</taxon>
        <taxon>Pendulispora</taxon>
    </lineage>
</organism>
<dbReference type="InterPro" id="IPR039558">
    <property type="entry name" value="TPA1/OFD1_N"/>
</dbReference>
<protein>
    <submittedName>
        <fullName evidence="2">2OG-Fe(II) oxygenase</fullName>
    </submittedName>
</protein>
<dbReference type="Proteomes" id="UP001374803">
    <property type="component" value="Chromosome"/>
</dbReference>
<name>A0ABZ2KPH2_9BACT</name>
<dbReference type="RefSeq" id="WP_394830037.1">
    <property type="nucleotide sequence ID" value="NZ_CP089929.1"/>
</dbReference>
<accession>A0ABZ2KPH2</accession>
<keyword evidence="3" id="KW-1185">Reference proteome</keyword>
<evidence type="ECO:0000259" key="1">
    <source>
        <dbReference type="Pfam" id="PF13661"/>
    </source>
</evidence>
<dbReference type="Gene3D" id="2.60.120.620">
    <property type="entry name" value="q2cbj1_9rhob like domain"/>
    <property type="match status" value="1"/>
</dbReference>
<reference evidence="2" key="1">
    <citation type="submission" date="2021-12" db="EMBL/GenBank/DDBJ databases">
        <title>Discovery of the Pendulisporaceae a myxobacterial family with distinct sporulation behavior and unique specialized metabolism.</title>
        <authorList>
            <person name="Garcia R."/>
            <person name="Popoff A."/>
            <person name="Bader C.D."/>
            <person name="Loehr J."/>
            <person name="Walesch S."/>
            <person name="Walt C."/>
            <person name="Boldt J."/>
            <person name="Bunk B."/>
            <person name="Haeckl F.J.F.P.J."/>
            <person name="Gunesch A.P."/>
            <person name="Birkelbach J."/>
            <person name="Nuebel U."/>
            <person name="Pietschmann T."/>
            <person name="Bach T."/>
            <person name="Mueller R."/>
        </authorList>
    </citation>
    <scope>NUCLEOTIDE SEQUENCE</scope>
    <source>
        <strain evidence="2">MSr11367</strain>
    </source>
</reference>
<proteinExistence type="predicted"/>
<sequence>MDPFRHLTVEEALRPEAANAILEWLESTDQFETRHDSANRPYYQFNITRGKAAAAPPIAREVFDLAYIDELRRPLEELFQTRLRARCSFIATRYLPGCLAVAHRDYLPRSPERDGPTHFFIIYINAGWCPKYGGELTLQRSSKPEDVVKKIAPLHNAGLGMALGRRSYHAVNKVEDGTRYGIQFGFVAESGWYQDG</sequence>
<dbReference type="EMBL" id="CP089983">
    <property type="protein sequence ID" value="WXB00437.1"/>
    <property type="molecule type" value="Genomic_DNA"/>
</dbReference>
<dbReference type="Pfam" id="PF13661">
    <property type="entry name" value="2OG-FeII_Oxy_4"/>
    <property type="match status" value="1"/>
</dbReference>
<evidence type="ECO:0000313" key="2">
    <source>
        <dbReference type="EMBL" id="WXB00437.1"/>
    </source>
</evidence>
<evidence type="ECO:0000313" key="3">
    <source>
        <dbReference type="Proteomes" id="UP001374803"/>
    </source>
</evidence>
<feature type="domain" description="Prolyl 3,4-dihydroxylase TPA1/OFD1 N-terminal" evidence="1">
    <location>
        <begin position="92"/>
        <end position="182"/>
    </location>
</feature>
<gene>
    <name evidence="2" type="ORF">LVJ94_26375</name>
</gene>